<evidence type="ECO:0000256" key="3">
    <source>
        <dbReference type="ARBA" id="ARBA00022989"/>
    </source>
</evidence>
<dbReference type="RefSeq" id="WP_218259591.1">
    <property type="nucleotide sequence ID" value="NZ_CP077713.1"/>
</dbReference>
<feature type="transmembrane region" description="Helical" evidence="5">
    <location>
        <begin position="254"/>
        <end position="279"/>
    </location>
</feature>
<evidence type="ECO:0000256" key="2">
    <source>
        <dbReference type="ARBA" id="ARBA00022692"/>
    </source>
</evidence>
<feature type="domain" description="ABC transmembrane type-1" evidence="6">
    <location>
        <begin position="87"/>
        <end position="276"/>
    </location>
</feature>
<dbReference type="GeneID" id="65556281"/>
<feature type="transmembrane region" description="Helical" evidence="5">
    <location>
        <begin position="118"/>
        <end position="141"/>
    </location>
</feature>
<dbReference type="AlphaFoldDB" id="A0A8F5BZK6"/>
<protein>
    <submittedName>
        <fullName evidence="7">Dipeptide transport system permease protein DppC</fullName>
    </submittedName>
</protein>
<dbReference type="GO" id="GO:0055085">
    <property type="term" value="P:transmembrane transport"/>
    <property type="evidence" value="ECO:0007669"/>
    <property type="project" value="InterPro"/>
</dbReference>
<dbReference type="EMBL" id="CP077713">
    <property type="protein sequence ID" value="QXJ34296.1"/>
    <property type="molecule type" value="Genomic_DNA"/>
</dbReference>
<name>A0A8F5BZK6_9CREN</name>
<dbReference type="PROSITE" id="PS50928">
    <property type="entry name" value="ABC_TM1"/>
    <property type="match status" value="1"/>
</dbReference>
<evidence type="ECO:0000256" key="1">
    <source>
        <dbReference type="ARBA" id="ARBA00004141"/>
    </source>
</evidence>
<evidence type="ECO:0000313" key="8">
    <source>
        <dbReference type="Proteomes" id="UP000694036"/>
    </source>
</evidence>
<feature type="transmembrane region" description="Helical" evidence="5">
    <location>
        <begin position="91"/>
        <end position="112"/>
    </location>
</feature>
<keyword evidence="2 5" id="KW-0812">Transmembrane</keyword>
<dbReference type="Proteomes" id="UP000694036">
    <property type="component" value="Chromosome"/>
</dbReference>
<gene>
    <name evidence="7" type="ORF">J5U22_00842</name>
</gene>
<dbReference type="GO" id="GO:0005886">
    <property type="term" value="C:plasma membrane"/>
    <property type="evidence" value="ECO:0007669"/>
    <property type="project" value="UniProtKB-SubCell"/>
</dbReference>
<keyword evidence="5" id="KW-0813">Transport</keyword>
<reference evidence="7 8" key="1">
    <citation type="journal article" date="2021" name="Environ. Microbiol.">
        <title>New insights into the diversity and evolution of the archaeal mobilome from three complete genomes of Saccharolobus shibatae.</title>
        <authorList>
            <person name="Medvedeva S."/>
            <person name="Brandt D."/>
            <person name="Cvirkaite-Krupovic V."/>
            <person name="Liu Y."/>
            <person name="Severinov K."/>
            <person name="Ishino S."/>
            <person name="Ishino Y."/>
            <person name="Prangishvili D."/>
            <person name="Kalinowski J."/>
            <person name="Krupovic M."/>
        </authorList>
    </citation>
    <scope>NUCLEOTIDE SEQUENCE [LARGE SCALE GENOMIC DNA]</scope>
    <source>
        <strain evidence="7 8">S38A</strain>
    </source>
</reference>
<dbReference type="CDD" id="cd06261">
    <property type="entry name" value="TM_PBP2"/>
    <property type="match status" value="1"/>
</dbReference>
<proteinExistence type="inferred from homology"/>
<evidence type="ECO:0000313" key="7">
    <source>
        <dbReference type="EMBL" id="QXJ34296.1"/>
    </source>
</evidence>
<feature type="transmembrane region" description="Helical" evidence="5">
    <location>
        <begin position="21"/>
        <end position="40"/>
    </location>
</feature>
<sequence>MMQNKLFEYLWLVWKNKKSRVGLIITVFYILIAVFGEIIFPTTYSLHPSSTTIFMPPQLSNFYLIFGTGPFAESILVQIIQGAESVIEVSFLAGLFATLIGIAVGIVAGYLGGIIDDILMGITDIVLTLPSIILLIVVVSAFKTSNPIILSLILSITSWAGLARAVRSQVLVIRNSPTIEVLRVLGLSRGYIIFREVVPTLGSYIIIHYIFNVEAAVYAEVGLYYLGVLPYNPNNWGAMIQQALSYGAALGGKAIYYLAFPTVAIVGFMSGLILLSYGIDEISNPRIRSYK</sequence>
<evidence type="ECO:0000256" key="5">
    <source>
        <dbReference type="RuleBase" id="RU363032"/>
    </source>
</evidence>
<organism evidence="7 8">
    <name type="scientific">Saccharolobus shibatae</name>
    <dbReference type="NCBI Taxonomy" id="2286"/>
    <lineage>
        <taxon>Archaea</taxon>
        <taxon>Thermoproteota</taxon>
        <taxon>Thermoprotei</taxon>
        <taxon>Sulfolobales</taxon>
        <taxon>Sulfolobaceae</taxon>
        <taxon>Saccharolobus</taxon>
    </lineage>
</organism>
<keyword evidence="4 5" id="KW-0472">Membrane</keyword>
<comment type="similarity">
    <text evidence="5">Belongs to the binding-protein-dependent transport system permease family.</text>
</comment>
<feature type="transmembrane region" description="Helical" evidence="5">
    <location>
        <begin position="60"/>
        <end position="79"/>
    </location>
</feature>
<accession>A0A8F5BZK6</accession>
<evidence type="ECO:0000256" key="4">
    <source>
        <dbReference type="ARBA" id="ARBA00023136"/>
    </source>
</evidence>
<comment type="subcellular location">
    <subcellularLocation>
        <location evidence="5">Cell membrane</location>
        <topology evidence="5">Multi-pass membrane protein</topology>
    </subcellularLocation>
    <subcellularLocation>
        <location evidence="1">Membrane</location>
        <topology evidence="1">Multi-pass membrane protein</topology>
    </subcellularLocation>
</comment>
<evidence type="ECO:0000259" key="6">
    <source>
        <dbReference type="PROSITE" id="PS50928"/>
    </source>
</evidence>
<keyword evidence="3 5" id="KW-1133">Transmembrane helix</keyword>
<dbReference type="Pfam" id="PF00528">
    <property type="entry name" value="BPD_transp_1"/>
    <property type="match status" value="1"/>
</dbReference>
<dbReference type="PANTHER" id="PTHR42729:SF1">
    <property type="entry name" value="OLIGO_DIPEPTIDE TRANSPORT, PERMEASE PROTEIN (DPPC-2)"/>
    <property type="match status" value="1"/>
</dbReference>
<feature type="transmembrane region" description="Helical" evidence="5">
    <location>
        <begin position="148"/>
        <end position="166"/>
    </location>
</feature>
<dbReference type="PANTHER" id="PTHR42729">
    <property type="entry name" value="OLIGO/DIPEPTIDE TRANSPORT, PERMEASE PROTEIN (DPPC-2)"/>
    <property type="match status" value="1"/>
</dbReference>
<dbReference type="InterPro" id="IPR000515">
    <property type="entry name" value="MetI-like"/>
</dbReference>
<keyword evidence="8" id="KW-1185">Reference proteome</keyword>